<dbReference type="GO" id="GO:0006843">
    <property type="term" value="P:mitochondrial citrate transmembrane transport"/>
    <property type="evidence" value="ECO:0007669"/>
    <property type="project" value="TreeGrafter"/>
</dbReference>
<dbReference type="GO" id="GO:0071913">
    <property type="term" value="F:citrate secondary active transmembrane transporter activity"/>
    <property type="evidence" value="ECO:0007669"/>
    <property type="project" value="TreeGrafter"/>
</dbReference>
<evidence type="ECO:0000256" key="3">
    <source>
        <dbReference type="ARBA" id="ARBA00022448"/>
    </source>
</evidence>
<feature type="repeat" description="Solcar" evidence="9">
    <location>
        <begin position="92"/>
        <end position="179"/>
    </location>
</feature>
<keyword evidence="3 10" id="KW-0813">Transport</keyword>
<comment type="similarity">
    <text evidence="2 10">Belongs to the mitochondrial carrier (TC 2.A.29) family.</text>
</comment>
<dbReference type="PANTHER" id="PTHR45788:SF4">
    <property type="entry name" value="TRICARBOXYLATE TRANSPORT PROTEIN, MITOCHONDRIAL"/>
    <property type="match status" value="1"/>
</dbReference>
<comment type="subcellular location">
    <subcellularLocation>
        <location evidence="1">Mitochondrion membrane</location>
        <topology evidence="1">Multi-pass membrane protein</topology>
    </subcellularLocation>
</comment>
<evidence type="ECO:0000256" key="9">
    <source>
        <dbReference type="PROSITE-ProRule" id="PRU00282"/>
    </source>
</evidence>
<keyword evidence="5" id="KW-0677">Repeat</keyword>
<dbReference type="GO" id="GO:0031966">
    <property type="term" value="C:mitochondrial membrane"/>
    <property type="evidence" value="ECO:0007669"/>
    <property type="project" value="UniProtKB-SubCell"/>
</dbReference>
<evidence type="ECO:0000256" key="7">
    <source>
        <dbReference type="ARBA" id="ARBA00023128"/>
    </source>
</evidence>
<keyword evidence="4 9" id="KW-0812">Transmembrane</keyword>
<evidence type="ECO:0000256" key="6">
    <source>
        <dbReference type="ARBA" id="ARBA00022989"/>
    </source>
</evidence>
<feature type="non-terminal residue" evidence="11">
    <location>
        <position position="1"/>
    </location>
</feature>
<dbReference type="Gene3D" id="1.50.40.10">
    <property type="entry name" value="Mitochondrial carrier domain"/>
    <property type="match status" value="1"/>
</dbReference>
<keyword evidence="8 9" id="KW-0472">Membrane</keyword>
<dbReference type="InterPro" id="IPR002067">
    <property type="entry name" value="MCP"/>
</dbReference>
<keyword evidence="7" id="KW-0496">Mitochondrion</keyword>
<evidence type="ECO:0000313" key="12">
    <source>
        <dbReference type="Proteomes" id="UP000274922"/>
    </source>
</evidence>
<dbReference type="InterPro" id="IPR049563">
    <property type="entry name" value="TXTP-like"/>
</dbReference>
<dbReference type="AlphaFoldDB" id="A0A4P9X8G5"/>
<gene>
    <name evidence="11" type="ORF">CXG81DRAFT_8160</name>
</gene>
<evidence type="ECO:0000313" key="11">
    <source>
        <dbReference type="EMBL" id="RKP01583.1"/>
    </source>
</evidence>
<feature type="repeat" description="Solcar" evidence="9">
    <location>
        <begin position="191"/>
        <end position="279"/>
    </location>
</feature>
<dbReference type="STRING" id="1555241.A0A4P9X8G5"/>
<keyword evidence="6" id="KW-1133">Transmembrane helix</keyword>
<dbReference type="InterPro" id="IPR018108">
    <property type="entry name" value="MCP_transmembrane"/>
</dbReference>
<evidence type="ECO:0008006" key="13">
    <source>
        <dbReference type="Google" id="ProtNLM"/>
    </source>
</evidence>
<keyword evidence="12" id="KW-1185">Reference proteome</keyword>
<feature type="non-terminal residue" evidence="11">
    <location>
        <position position="279"/>
    </location>
</feature>
<evidence type="ECO:0000256" key="5">
    <source>
        <dbReference type="ARBA" id="ARBA00022737"/>
    </source>
</evidence>
<name>A0A4P9X8G5_9FUNG</name>
<sequence length="279" mass="29155">TALLAGAFAGGVEGLITFPTEYIKTLLQLPSAHKQSAVQLVASTFRQDGIRAFYRGAPAMVAGNTLKAAVRFGTYERLKAACAHPTDGLTPPRIIAAGIGAGILEGLLVVTPAETVKTRVIEDARRSPPRYGGSSVAALRHVVRSEGVAALWRGTTAVVLRQGGNGAVRLSVYGLLKERAQRLADRDGAAIPWHVHTVNGLIAGVATVFATQPLDVIKTGMQSTAADGSRQYTSTWACVRGTIAGASGPVAKTTAFWAGATPRLVRLSMSGSIAFTCYE</sequence>
<dbReference type="OrthoDB" id="44467at2759"/>
<dbReference type="Pfam" id="PF00153">
    <property type="entry name" value="Mito_carr"/>
    <property type="match status" value="3"/>
</dbReference>
<feature type="repeat" description="Solcar" evidence="9">
    <location>
        <begin position="1"/>
        <end position="81"/>
    </location>
</feature>
<evidence type="ECO:0000256" key="10">
    <source>
        <dbReference type="RuleBase" id="RU000488"/>
    </source>
</evidence>
<organism evidence="11 12">
    <name type="scientific">Caulochytrium protostelioides</name>
    <dbReference type="NCBI Taxonomy" id="1555241"/>
    <lineage>
        <taxon>Eukaryota</taxon>
        <taxon>Fungi</taxon>
        <taxon>Fungi incertae sedis</taxon>
        <taxon>Chytridiomycota</taxon>
        <taxon>Chytridiomycota incertae sedis</taxon>
        <taxon>Chytridiomycetes</taxon>
        <taxon>Caulochytriales</taxon>
        <taxon>Caulochytriaceae</taxon>
        <taxon>Caulochytrium</taxon>
    </lineage>
</organism>
<dbReference type="EMBL" id="ML014167">
    <property type="protein sequence ID" value="RKP01583.1"/>
    <property type="molecule type" value="Genomic_DNA"/>
</dbReference>
<dbReference type="SUPFAM" id="SSF103506">
    <property type="entry name" value="Mitochondrial carrier"/>
    <property type="match status" value="1"/>
</dbReference>
<dbReference type="PROSITE" id="PS50920">
    <property type="entry name" value="SOLCAR"/>
    <property type="match status" value="3"/>
</dbReference>
<dbReference type="PANTHER" id="PTHR45788">
    <property type="entry name" value="SUCCINATE/FUMARATE MITOCHONDRIAL TRANSPORTER-RELATED"/>
    <property type="match status" value="1"/>
</dbReference>
<protein>
    <recommendedName>
        <fullName evidence="13">Mitochondrial carrier</fullName>
    </recommendedName>
</protein>
<reference evidence="12" key="1">
    <citation type="journal article" date="2018" name="Nat. Microbiol.">
        <title>Leveraging single-cell genomics to expand the fungal tree of life.</title>
        <authorList>
            <person name="Ahrendt S.R."/>
            <person name="Quandt C.A."/>
            <person name="Ciobanu D."/>
            <person name="Clum A."/>
            <person name="Salamov A."/>
            <person name="Andreopoulos B."/>
            <person name="Cheng J.F."/>
            <person name="Woyke T."/>
            <person name="Pelin A."/>
            <person name="Henrissat B."/>
            <person name="Reynolds N.K."/>
            <person name="Benny G.L."/>
            <person name="Smith M.E."/>
            <person name="James T.Y."/>
            <person name="Grigoriev I.V."/>
        </authorList>
    </citation>
    <scope>NUCLEOTIDE SEQUENCE [LARGE SCALE GENOMIC DNA]</scope>
    <source>
        <strain evidence="12">ATCC 52028</strain>
    </source>
</reference>
<evidence type="ECO:0000256" key="8">
    <source>
        <dbReference type="ARBA" id="ARBA00023136"/>
    </source>
</evidence>
<evidence type="ECO:0000256" key="2">
    <source>
        <dbReference type="ARBA" id="ARBA00006375"/>
    </source>
</evidence>
<evidence type="ECO:0000256" key="4">
    <source>
        <dbReference type="ARBA" id="ARBA00022692"/>
    </source>
</evidence>
<dbReference type="InterPro" id="IPR023395">
    <property type="entry name" value="MCP_dom_sf"/>
</dbReference>
<proteinExistence type="inferred from homology"/>
<dbReference type="Proteomes" id="UP000274922">
    <property type="component" value="Unassembled WGS sequence"/>
</dbReference>
<accession>A0A4P9X8G5</accession>
<evidence type="ECO:0000256" key="1">
    <source>
        <dbReference type="ARBA" id="ARBA00004225"/>
    </source>
</evidence>
<dbReference type="PRINTS" id="PR00926">
    <property type="entry name" value="MITOCARRIER"/>
</dbReference>